<dbReference type="Gene3D" id="3.40.50.620">
    <property type="entry name" value="HUPs"/>
    <property type="match status" value="2"/>
</dbReference>
<sequence length="301" mass="31604">MELTGDVFVGIDGSMQSDEAAAWALKELRGTGHALRLVHVITPAHLEIDDETELRQAGEELLTSLSSRLSELDAAHPEGASGTEIRTEVVVGDAGEVLSDRAYDAGLLVLGHHGAGQVNSRRIGTVSFGLPGHALSAVLVHTAGAGREFDDPAAHPVHPAPGGGVVVGLDTSEYAGVAALDAASFAVRNGLPLRLLVGIDALSERTLAERKAQGDLAWLREEFPGLEAEVEFLPGEPAALLIQASATADLLVMGKRGLGQFEAMTSQLGRTSSAVLSAALSSVLLVPYRRDPRLRKREPRD</sequence>
<evidence type="ECO:0000313" key="4">
    <source>
        <dbReference type="Proteomes" id="UP001500984"/>
    </source>
</evidence>
<evidence type="ECO:0000313" key="3">
    <source>
        <dbReference type="EMBL" id="GAA2099111.1"/>
    </source>
</evidence>
<keyword evidence="4" id="KW-1185">Reference proteome</keyword>
<dbReference type="SUPFAM" id="SSF52402">
    <property type="entry name" value="Adenine nucleotide alpha hydrolases-like"/>
    <property type="match status" value="2"/>
</dbReference>
<dbReference type="EMBL" id="BAAAPZ010000008">
    <property type="protein sequence ID" value="GAA2099111.1"/>
    <property type="molecule type" value="Genomic_DNA"/>
</dbReference>
<dbReference type="PANTHER" id="PTHR46268:SF6">
    <property type="entry name" value="UNIVERSAL STRESS PROTEIN UP12"/>
    <property type="match status" value="1"/>
</dbReference>
<feature type="domain" description="UspA" evidence="2">
    <location>
        <begin position="7"/>
        <end position="136"/>
    </location>
</feature>
<comment type="similarity">
    <text evidence="1">Belongs to the universal stress protein A family.</text>
</comment>
<comment type="caution">
    <text evidence="3">The sequence shown here is derived from an EMBL/GenBank/DDBJ whole genome shotgun (WGS) entry which is preliminary data.</text>
</comment>
<dbReference type="RefSeq" id="WP_344337100.1">
    <property type="nucleotide sequence ID" value="NZ_BAAAPZ010000008.1"/>
</dbReference>
<evidence type="ECO:0000256" key="1">
    <source>
        <dbReference type="ARBA" id="ARBA00008791"/>
    </source>
</evidence>
<feature type="domain" description="UspA" evidence="2">
    <location>
        <begin position="165"/>
        <end position="287"/>
    </location>
</feature>
<evidence type="ECO:0000259" key="2">
    <source>
        <dbReference type="Pfam" id="PF00582"/>
    </source>
</evidence>
<gene>
    <name evidence="3" type="ORF">GCM10009823_20810</name>
</gene>
<name>A0ABN2WUD6_9MICO</name>
<protein>
    <recommendedName>
        <fullName evidence="2">UspA domain-containing protein</fullName>
    </recommendedName>
</protein>
<reference evidence="3 4" key="1">
    <citation type="journal article" date="2019" name="Int. J. Syst. Evol. Microbiol.">
        <title>The Global Catalogue of Microorganisms (GCM) 10K type strain sequencing project: providing services to taxonomists for standard genome sequencing and annotation.</title>
        <authorList>
            <consortium name="The Broad Institute Genomics Platform"/>
            <consortium name="The Broad Institute Genome Sequencing Center for Infectious Disease"/>
            <person name="Wu L."/>
            <person name="Ma J."/>
        </authorList>
    </citation>
    <scope>NUCLEOTIDE SEQUENCE [LARGE SCALE GENOMIC DNA]</scope>
    <source>
        <strain evidence="3 4">JCM 15900</strain>
    </source>
</reference>
<dbReference type="InterPro" id="IPR014729">
    <property type="entry name" value="Rossmann-like_a/b/a_fold"/>
</dbReference>
<organism evidence="3 4">
    <name type="scientific">Brevibacterium salitolerans</name>
    <dbReference type="NCBI Taxonomy" id="1403566"/>
    <lineage>
        <taxon>Bacteria</taxon>
        <taxon>Bacillati</taxon>
        <taxon>Actinomycetota</taxon>
        <taxon>Actinomycetes</taxon>
        <taxon>Micrococcales</taxon>
        <taxon>Brevibacteriaceae</taxon>
        <taxon>Brevibacterium</taxon>
    </lineage>
</organism>
<dbReference type="Proteomes" id="UP001500984">
    <property type="component" value="Unassembled WGS sequence"/>
</dbReference>
<proteinExistence type="inferred from homology"/>
<accession>A0ABN2WUD6</accession>
<dbReference type="PANTHER" id="PTHR46268">
    <property type="entry name" value="STRESS RESPONSE PROTEIN NHAX"/>
    <property type="match status" value="1"/>
</dbReference>
<dbReference type="InterPro" id="IPR006016">
    <property type="entry name" value="UspA"/>
</dbReference>
<dbReference type="Pfam" id="PF00582">
    <property type="entry name" value="Usp"/>
    <property type="match status" value="2"/>
</dbReference>